<evidence type="ECO:0000313" key="4">
    <source>
        <dbReference type="Proteomes" id="UP000070544"/>
    </source>
</evidence>
<feature type="domain" description="F-box" evidence="2">
    <location>
        <begin position="504"/>
        <end position="547"/>
    </location>
</feature>
<reference evidence="3 4" key="1">
    <citation type="journal article" date="2015" name="Genome Biol. Evol.">
        <title>Phylogenomic analyses indicate that early fungi evolved digesting cell walls of algal ancestors of land plants.</title>
        <authorList>
            <person name="Chang Y."/>
            <person name="Wang S."/>
            <person name="Sekimoto S."/>
            <person name="Aerts A.L."/>
            <person name="Choi C."/>
            <person name="Clum A."/>
            <person name="LaButti K.M."/>
            <person name="Lindquist E.A."/>
            <person name="Yee Ngan C."/>
            <person name="Ohm R.A."/>
            <person name="Salamov A.A."/>
            <person name="Grigoriev I.V."/>
            <person name="Spatafora J.W."/>
            <person name="Berbee M.L."/>
        </authorList>
    </citation>
    <scope>NUCLEOTIDE SEQUENCE [LARGE SCALE GENOMIC DNA]</scope>
    <source>
        <strain evidence="3 4">JEL478</strain>
    </source>
</reference>
<dbReference type="AlphaFoldDB" id="A0A139AHW6"/>
<dbReference type="CDD" id="cd09917">
    <property type="entry name" value="F-box_SF"/>
    <property type="match status" value="2"/>
</dbReference>
<dbReference type="SUPFAM" id="SSF81383">
    <property type="entry name" value="F-box domain"/>
    <property type="match status" value="2"/>
</dbReference>
<feature type="region of interest" description="Disordered" evidence="1">
    <location>
        <begin position="437"/>
        <end position="461"/>
    </location>
</feature>
<gene>
    <name evidence="3" type="ORF">M427DRAFT_31465</name>
</gene>
<evidence type="ECO:0000313" key="3">
    <source>
        <dbReference type="EMBL" id="KXS16328.1"/>
    </source>
</evidence>
<dbReference type="Proteomes" id="UP000070544">
    <property type="component" value="Unassembled WGS sequence"/>
</dbReference>
<proteinExistence type="predicted"/>
<organism evidence="3 4">
    <name type="scientific">Gonapodya prolifera (strain JEL478)</name>
    <name type="common">Monoblepharis prolifera</name>
    <dbReference type="NCBI Taxonomy" id="1344416"/>
    <lineage>
        <taxon>Eukaryota</taxon>
        <taxon>Fungi</taxon>
        <taxon>Fungi incertae sedis</taxon>
        <taxon>Chytridiomycota</taxon>
        <taxon>Chytridiomycota incertae sedis</taxon>
        <taxon>Monoblepharidomycetes</taxon>
        <taxon>Monoblepharidales</taxon>
        <taxon>Gonapodyaceae</taxon>
        <taxon>Gonapodya</taxon>
    </lineage>
</organism>
<dbReference type="InterPro" id="IPR001810">
    <property type="entry name" value="F-box_dom"/>
</dbReference>
<protein>
    <recommendedName>
        <fullName evidence="2">F-box domain-containing protein</fullName>
    </recommendedName>
</protein>
<accession>A0A139AHW6</accession>
<sequence>MPSPSLPAELISHIFLFCEPASFLASVPLVSRHWRRLALDFIGPDGVLINVHIVLTAMDVQDTWQAWHHPTAYAGSRIFFDRFRIVREADTASGSTRPATVAGSVVAHPPHRFLPSDVPRVMSAVLAPLVGYKVCPRVQSVDISQCYNTVSIRTAMRVMREHLALTVHEIRTLGPVYEVAASDEHIQEIITEGTDLLEAFETIRGVYVAPYHNTSTLSVELATLLTVFPNLRRIHFSVAGLRRSLPHPVSSLPPVGALPPEALTQASQLSTFLAPYNSSGGVSYPDVLLGLLVGDFTLFPNLTRLGVFRPLDDAWIVLSQRANELPAYPCRDVKLALQLDASSLPSFTHIGIDDQLAGFNHCIKTMFPHGIRCIELHVYRDGRSPRGEQTELNVWCRVAATVPAPCIEVYTDGVRFGEGQEAVWSARVVAAIRDVARQSGKKHTGQPDEDPSRPTKNFHHARWGSVGRKNKKFSSTLAFFGKGPRWNSANPQTTNNQAMTSFPLPDELFFLMFSFCEPASFFASVPLVSRHWRRLALDFLGPDGVLIGVHLVITALGFRIVQETDTAGVTRLVAVAGSVVAYPPNHFWPSDVSRVMSSVLSLLVGYSVRPRVRSVDISLCRHVMREHLALTVDQIRTLGLAYEEAVSDHPIRDGLTDSGVLLEAFDTIRGVYVAPYHDMSTLSDELVPLLIVLPNLRRIHFSAAGLRRSLPHPVEWLPPEALTQASHLSAFLAPYNSSGGVSYPDVLLGLLLDASNLPSFARRIDDQLGGLRHCLKTLFPLGIQCVELHVYRDGRSPHGEQTDLDLWCRIAASVPAACVEVYTDAVLFGEGEDAAWSARVVAAGIN</sequence>
<dbReference type="EMBL" id="KQ965754">
    <property type="protein sequence ID" value="KXS16328.1"/>
    <property type="molecule type" value="Genomic_DNA"/>
</dbReference>
<name>A0A139AHW6_GONPJ</name>
<evidence type="ECO:0000259" key="2">
    <source>
        <dbReference type="SMART" id="SM00256"/>
    </source>
</evidence>
<keyword evidence="4" id="KW-1185">Reference proteome</keyword>
<dbReference type="Gene3D" id="1.20.1280.50">
    <property type="match status" value="1"/>
</dbReference>
<dbReference type="InterPro" id="IPR036047">
    <property type="entry name" value="F-box-like_dom_sf"/>
</dbReference>
<dbReference type="Pfam" id="PF12937">
    <property type="entry name" value="F-box-like"/>
    <property type="match status" value="1"/>
</dbReference>
<evidence type="ECO:0000256" key="1">
    <source>
        <dbReference type="SAM" id="MobiDB-lite"/>
    </source>
</evidence>
<dbReference type="OrthoDB" id="10474016at2759"/>
<dbReference type="SMART" id="SM00256">
    <property type="entry name" value="FBOX"/>
    <property type="match status" value="2"/>
</dbReference>
<feature type="domain" description="F-box" evidence="2">
    <location>
        <begin position="6"/>
        <end position="51"/>
    </location>
</feature>